<evidence type="ECO:0000313" key="1">
    <source>
        <dbReference type="EnsemblPlants" id="OPUNC05G09410.1"/>
    </source>
</evidence>
<organism evidence="1">
    <name type="scientific">Oryza punctata</name>
    <name type="common">Red rice</name>
    <dbReference type="NCBI Taxonomy" id="4537"/>
    <lineage>
        <taxon>Eukaryota</taxon>
        <taxon>Viridiplantae</taxon>
        <taxon>Streptophyta</taxon>
        <taxon>Embryophyta</taxon>
        <taxon>Tracheophyta</taxon>
        <taxon>Spermatophyta</taxon>
        <taxon>Magnoliopsida</taxon>
        <taxon>Liliopsida</taxon>
        <taxon>Poales</taxon>
        <taxon>Poaceae</taxon>
        <taxon>BOP clade</taxon>
        <taxon>Oryzoideae</taxon>
        <taxon>Oryzeae</taxon>
        <taxon>Oryzinae</taxon>
        <taxon>Oryza</taxon>
    </lineage>
</organism>
<accession>A0A0E0L0T5</accession>
<reference evidence="1" key="2">
    <citation type="submission" date="2018-05" db="EMBL/GenBank/DDBJ databases">
        <title>OpunRS2 (Oryza punctata Reference Sequence Version 2).</title>
        <authorList>
            <person name="Zhang J."/>
            <person name="Kudrna D."/>
            <person name="Lee S."/>
            <person name="Talag J."/>
            <person name="Welchert J."/>
            <person name="Wing R.A."/>
        </authorList>
    </citation>
    <scope>NUCLEOTIDE SEQUENCE [LARGE SCALE GENOMIC DNA]</scope>
</reference>
<dbReference type="Proteomes" id="UP000026962">
    <property type="component" value="Chromosome 5"/>
</dbReference>
<protein>
    <submittedName>
        <fullName evidence="1">Uncharacterized protein</fullName>
    </submittedName>
</protein>
<reference evidence="1" key="1">
    <citation type="submission" date="2015-04" db="UniProtKB">
        <authorList>
            <consortium name="EnsemblPlants"/>
        </authorList>
    </citation>
    <scope>IDENTIFICATION</scope>
</reference>
<dbReference type="AlphaFoldDB" id="A0A0E0L0T5"/>
<sequence>MFTEMGVDLSNFSQCILYHPNPDNLTMPKSAMEPFRDEYPMEIERSNPKSIMEGLVARLQIPRIRDGHVSASLSKEDST</sequence>
<proteinExistence type="predicted"/>
<dbReference type="HOGENOM" id="CLU_2610221_0_0_1"/>
<name>A0A0E0L0T5_ORYPU</name>
<dbReference type="Gramene" id="OPUNC05G09410.1">
    <property type="protein sequence ID" value="OPUNC05G09410.1"/>
    <property type="gene ID" value="OPUNC05G09410"/>
</dbReference>
<keyword evidence="2" id="KW-1185">Reference proteome</keyword>
<dbReference type="EnsemblPlants" id="OPUNC05G09410.1">
    <property type="protein sequence ID" value="OPUNC05G09410.1"/>
    <property type="gene ID" value="OPUNC05G09410"/>
</dbReference>
<evidence type="ECO:0000313" key="2">
    <source>
        <dbReference type="Proteomes" id="UP000026962"/>
    </source>
</evidence>